<organism evidence="1 2">
    <name type="scientific">Pararhodobacter oceanensis</name>
    <dbReference type="NCBI Taxonomy" id="2172121"/>
    <lineage>
        <taxon>Bacteria</taxon>
        <taxon>Pseudomonadati</taxon>
        <taxon>Pseudomonadota</taxon>
        <taxon>Alphaproteobacteria</taxon>
        <taxon>Rhodobacterales</taxon>
        <taxon>Paracoccaceae</taxon>
        <taxon>Pararhodobacter</taxon>
    </lineage>
</organism>
<keyword evidence="2" id="KW-1185">Reference proteome</keyword>
<reference evidence="1 2" key="1">
    <citation type="submission" date="2018-04" db="EMBL/GenBank/DDBJ databases">
        <title>Pararhodobacter oceanense sp. nov., isolated from marine intertidal sediment.</title>
        <authorList>
            <person name="Wang X.-L."/>
            <person name="Du Z.-J."/>
        </authorList>
    </citation>
    <scope>NUCLEOTIDE SEQUENCE [LARGE SCALE GENOMIC DNA]</scope>
    <source>
        <strain evidence="1 2">AM505</strain>
    </source>
</reference>
<protein>
    <submittedName>
        <fullName evidence="1">Uncharacterized protein</fullName>
    </submittedName>
</protein>
<dbReference type="AlphaFoldDB" id="A0A2T8HPG9"/>
<evidence type="ECO:0000313" key="1">
    <source>
        <dbReference type="EMBL" id="PVH27303.1"/>
    </source>
</evidence>
<proteinExistence type="predicted"/>
<dbReference type="Proteomes" id="UP000245911">
    <property type="component" value="Unassembled WGS sequence"/>
</dbReference>
<dbReference type="EMBL" id="QDKM01000016">
    <property type="protein sequence ID" value="PVH27303.1"/>
    <property type="molecule type" value="Genomic_DNA"/>
</dbReference>
<sequence length="90" mass="10206">MDVRVSKYLQLRQLCWNRPDNEVVDGESALALYERNCRLVDQDAITPEEQGLLHCFVAEHGKVILPQIPSSVSRKSAGAFTINVFVYRTV</sequence>
<evidence type="ECO:0000313" key="2">
    <source>
        <dbReference type="Proteomes" id="UP000245911"/>
    </source>
</evidence>
<name>A0A2T8HPG9_9RHOB</name>
<accession>A0A2T8HPG9</accession>
<comment type="caution">
    <text evidence="1">The sequence shown here is derived from an EMBL/GenBank/DDBJ whole genome shotgun (WGS) entry which is preliminary data.</text>
</comment>
<gene>
    <name evidence="1" type="ORF">DDE20_18125</name>
</gene>